<dbReference type="Proteomes" id="UP001623660">
    <property type="component" value="Unassembled WGS sequence"/>
</dbReference>
<name>A0ABW8SFB9_9CLOT</name>
<comment type="caution">
    <text evidence="2">The sequence shown here is derived from an EMBL/GenBank/DDBJ whole genome shotgun (WGS) entry which is preliminary data.</text>
</comment>
<feature type="domain" description="YvlB/LiaX N-terminal" evidence="1">
    <location>
        <begin position="3"/>
        <end position="32"/>
    </location>
</feature>
<protein>
    <submittedName>
        <fullName evidence="2">SHOCT-like domain-containing protein</fullName>
    </submittedName>
</protein>
<evidence type="ECO:0000313" key="2">
    <source>
        <dbReference type="EMBL" id="MFL0194026.1"/>
    </source>
</evidence>
<evidence type="ECO:0000259" key="1">
    <source>
        <dbReference type="Pfam" id="PF22746"/>
    </source>
</evidence>
<reference evidence="2 3" key="1">
    <citation type="submission" date="2024-11" db="EMBL/GenBank/DDBJ databases">
        <authorList>
            <person name="Heng Y.C."/>
            <person name="Lim A.C.H."/>
            <person name="Lee J.K.Y."/>
            <person name="Kittelmann S."/>
        </authorList>
    </citation>
    <scope>NUCLEOTIDE SEQUENCE [LARGE SCALE GENOMIC DNA]</scope>
    <source>
        <strain evidence="2 3">WILCCON 0269</strain>
    </source>
</reference>
<dbReference type="Pfam" id="PF22746">
    <property type="entry name" value="SHOCT-like_DUF2089-C"/>
    <property type="match status" value="1"/>
</dbReference>
<sequence>MKEDIKRILKMVEEEKIDSDKATELIEALNKPDNVKQLSTSNNLDKMLKVRVLSATKDTVNVNIPVKFLKALGNAINNIKIPGVSDQDGIDIKMIMEAIDSGLEGKIVDVKSGNGDIVEVSIE</sequence>
<dbReference type="RefSeq" id="WP_406790150.1">
    <property type="nucleotide sequence ID" value="NZ_JBJHZX010000001.1"/>
</dbReference>
<proteinExistence type="predicted"/>
<dbReference type="InterPro" id="IPR053959">
    <property type="entry name" value="YvlB/LiaX_N"/>
</dbReference>
<evidence type="ECO:0000313" key="3">
    <source>
        <dbReference type="Proteomes" id="UP001623660"/>
    </source>
</evidence>
<accession>A0ABW8SFB9</accession>
<keyword evidence="3" id="KW-1185">Reference proteome</keyword>
<dbReference type="EMBL" id="JBJHZX010000001">
    <property type="protein sequence ID" value="MFL0194026.1"/>
    <property type="molecule type" value="Genomic_DNA"/>
</dbReference>
<organism evidence="2 3">
    <name type="scientific">Candidatus Clostridium eludens</name>
    <dbReference type="NCBI Taxonomy" id="3381663"/>
    <lineage>
        <taxon>Bacteria</taxon>
        <taxon>Bacillati</taxon>
        <taxon>Bacillota</taxon>
        <taxon>Clostridia</taxon>
        <taxon>Eubacteriales</taxon>
        <taxon>Clostridiaceae</taxon>
        <taxon>Clostridium</taxon>
    </lineage>
</organism>
<gene>
    <name evidence="2" type="ORF">ACJDU8_00255</name>
</gene>